<dbReference type="EMBL" id="BAAAVI010000054">
    <property type="protein sequence ID" value="GAA2894793.1"/>
    <property type="molecule type" value="Genomic_DNA"/>
</dbReference>
<name>A0ABP6IL04_9ACTN</name>
<evidence type="ECO:0000313" key="2">
    <source>
        <dbReference type="Proteomes" id="UP001500831"/>
    </source>
</evidence>
<protein>
    <submittedName>
        <fullName evidence="1">Uncharacterized protein</fullName>
    </submittedName>
</protein>
<sequence>MRNSDIIRRIVTIAAIFGCAALVPGLAPTVAAGSPQTVVLASNTPWG</sequence>
<organism evidence="1 2">
    <name type="scientific">Streptosporangium fragile</name>
    <dbReference type="NCBI Taxonomy" id="46186"/>
    <lineage>
        <taxon>Bacteria</taxon>
        <taxon>Bacillati</taxon>
        <taxon>Actinomycetota</taxon>
        <taxon>Actinomycetes</taxon>
        <taxon>Streptosporangiales</taxon>
        <taxon>Streptosporangiaceae</taxon>
        <taxon>Streptosporangium</taxon>
    </lineage>
</organism>
<reference evidence="2" key="1">
    <citation type="journal article" date="2019" name="Int. J. Syst. Evol. Microbiol.">
        <title>The Global Catalogue of Microorganisms (GCM) 10K type strain sequencing project: providing services to taxonomists for standard genome sequencing and annotation.</title>
        <authorList>
            <consortium name="The Broad Institute Genomics Platform"/>
            <consortium name="The Broad Institute Genome Sequencing Center for Infectious Disease"/>
            <person name="Wu L."/>
            <person name="Ma J."/>
        </authorList>
    </citation>
    <scope>NUCLEOTIDE SEQUENCE [LARGE SCALE GENOMIC DNA]</scope>
    <source>
        <strain evidence="2">JCM 6242</strain>
    </source>
</reference>
<keyword evidence="2" id="KW-1185">Reference proteome</keyword>
<evidence type="ECO:0000313" key="1">
    <source>
        <dbReference type="EMBL" id="GAA2894793.1"/>
    </source>
</evidence>
<comment type="caution">
    <text evidence="1">The sequence shown here is derived from an EMBL/GenBank/DDBJ whole genome shotgun (WGS) entry which is preliminary data.</text>
</comment>
<accession>A0ABP6IL04</accession>
<dbReference type="Proteomes" id="UP001500831">
    <property type="component" value="Unassembled WGS sequence"/>
</dbReference>
<proteinExistence type="predicted"/>
<gene>
    <name evidence="1" type="ORF">GCM10010517_59500</name>
</gene>
<dbReference type="RefSeq" id="WP_344978489.1">
    <property type="nucleotide sequence ID" value="NZ_BAAAVI010000054.1"/>
</dbReference>